<feature type="non-terminal residue" evidence="1">
    <location>
        <position position="131"/>
    </location>
</feature>
<name>A0A061QKS7_9CHLO</name>
<protein>
    <submittedName>
        <fullName evidence="1">Uncharacterized protein</fullName>
    </submittedName>
</protein>
<proteinExistence type="predicted"/>
<evidence type="ECO:0000313" key="1">
    <source>
        <dbReference type="EMBL" id="JAC61242.1"/>
    </source>
</evidence>
<gene>
    <name evidence="1" type="ORF">TSPGSL018_26775</name>
</gene>
<sequence length="131" mass="14256">MSLDPDLYLKPPEWLHISQFEDNHSAAAPLDLKENPDTVPVSCMPSVSEVIPDHGTELSLPSAGHLDSFPLEGLAMLPQLEHLASLRQSGQLGAPQEFGDIPNAAENPLGFHRDAFFQSGVHNQQLADLLK</sequence>
<accession>A0A061QKS7</accession>
<organism evidence="1">
    <name type="scientific">Tetraselmis sp. GSL018</name>
    <dbReference type="NCBI Taxonomy" id="582737"/>
    <lineage>
        <taxon>Eukaryota</taxon>
        <taxon>Viridiplantae</taxon>
        <taxon>Chlorophyta</taxon>
        <taxon>core chlorophytes</taxon>
        <taxon>Chlorodendrophyceae</taxon>
        <taxon>Chlorodendrales</taxon>
        <taxon>Chlorodendraceae</taxon>
        <taxon>Tetraselmis</taxon>
    </lineage>
</organism>
<reference evidence="1" key="1">
    <citation type="submission" date="2014-05" db="EMBL/GenBank/DDBJ databases">
        <title>The transcriptome of the halophilic microalga Tetraselmis sp. GSL018 isolated from the Great Salt Lake, Utah.</title>
        <authorList>
            <person name="Jinkerson R.E."/>
            <person name="D'Adamo S."/>
            <person name="Posewitz M.C."/>
        </authorList>
    </citation>
    <scope>NUCLEOTIDE SEQUENCE</scope>
    <source>
        <strain evidence="1">GSL018</strain>
    </source>
</reference>
<dbReference type="AlphaFoldDB" id="A0A061QKS7"/>
<dbReference type="EMBL" id="GBEZ01025899">
    <property type="protein sequence ID" value="JAC61242.1"/>
    <property type="molecule type" value="Transcribed_RNA"/>
</dbReference>